<keyword evidence="3" id="KW-1185">Reference proteome</keyword>
<comment type="caution">
    <text evidence="2">The sequence shown here is derived from an EMBL/GenBank/DDBJ whole genome shotgun (WGS) entry which is preliminary data.</text>
</comment>
<evidence type="ECO:0000313" key="2">
    <source>
        <dbReference type="EMBL" id="KAL0170458.1"/>
    </source>
</evidence>
<evidence type="ECO:0000313" key="3">
    <source>
        <dbReference type="Proteomes" id="UP001529510"/>
    </source>
</evidence>
<organism evidence="2 3">
    <name type="scientific">Cirrhinus mrigala</name>
    <name type="common">Mrigala</name>
    <dbReference type="NCBI Taxonomy" id="683832"/>
    <lineage>
        <taxon>Eukaryota</taxon>
        <taxon>Metazoa</taxon>
        <taxon>Chordata</taxon>
        <taxon>Craniata</taxon>
        <taxon>Vertebrata</taxon>
        <taxon>Euteleostomi</taxon>
        <taxon>Actinopterygii</taxon>
        <taxon>Neopterygii</taxon>
        <taxon>Teleostei</taxon>
        <taxon>Ostariophysi</taxon>
        <taxon>Cypriniformes</taxon>
        <taxon>Cyprinidae</taxon>
        <taxon>Labeoninae</taxon>
        <taxon>Labeonini</taxon>
        <taxon>Cirrhinus</taxon>
    </lineage>
</organism>
<evidence type="ECO:0000256" key="1">
    <source>
        <dbReference type="SAM" id="MobiDB-lite"/>
    </source>
</evidence>
<feature type="compositionally biased region" description="Polar residues" evidence="1">
    <location>
        <begin position="11"/>
        <end position="22"/>
    </location>
</feature>
<dbReference type="AlphaFoldDB" id="A0ABD0P8Q3"/>
<feature type="region of interest" description="Disordered" evidence="1">
    <location>
        <begin position="1"/>
        <end position="31"/>
    </location>
</feature>
<feature type="non-terminal residue" evidence="2">
    <location>
        <position position="278"/>
    </location>
</feature>
<name>A0ABD0P8Q3_CIRMR</name>
<gene>
    <name evidence="2" type="ORF">M9458_035054</name>
</gene>
<accession>A0ABD0P8Q3</accession>
<reference evidence="2 3" key="1">
    <citation type="submission" date="2024-05" db="EMBL/GenBank/DDBJ databases">
        <title>Genome sequencing and assembly of Indian major carp, Cirrhinus mrigala (Hamilton, 1822).</title>
        <authorList>
            <person name="Mohindra V."/>
            <person name="Chowdhury L.M."/>
            <person name="Lal K."/>
            <person name="Jena J.K."/>
        </authorList>
    </citation>
    <scope>NUCLEOTIDE SEQUENCE [LARGE SCALE GENOMIC DNA]</scope>
    <source>
        <strain evidence="2">CM1030</strain>
        <tissue evidence="2">Blood</tissue>
    </source>
</reference>
<proteinExistence type="predicted"/>
<sequence length="278" mass="30421">MVGELEGDSIHTIQSHRTSATLQDPEPRQPSPLYMDMTPEPTTMKVPEVVPEPKPHKMFDQVCEPATPCIAVGLLMDFEGMKDDPAYIPTTQNDLNVDSEHYDLYKNMEVDILLNLSSLLVPPSTMSPVSSLYCPPWVFQLPAQSFISAPPVTPPSLGSNWNHHPNSTIGLPRPPWSDVAQWTSGPPSLQLHLTPPFLWLCLGPQSHRLHYSPLAPLLHLGFSLALALPWSPEPSTISIMLSHQLVASAWVSTSTGSQNSTSSSLVMDHHPGCALGPH</sequence>
<dbReference type="EMBL" id="JAMKFB020000017">
    <property type="protein sequence ID" value="KAL0170458.1"/>
    <property type="molecule type" value="Genomic_DNA"/>
</dbReference>
<protein>
    <submittedName>
        <fullName evidence="2">Uncharacterized protein</fullName>
    </submittedName>
</protein>
<dbReference type="Proteomes" id="UP001529510">
    <property type="component" value="Unassembled WGS sequence"/>
</dbReference>